<name>A0A928TTN3_UNCKA</name>
<dbReference type="Proteomes" id="UP000710385">
    <property type="component" value="Unassembled WGS sequence"/>
</dbReference>
<comment type="caution">
    <text evidence="2">The sequence shown here is derived from an EMBL/GenBank/DDBJ whole genome shotgun (WGS) entry which is preliminary data.</text>
</comment>
<evidence type="ECO:0000313" key="3">
    <source>
        <dbReference type="Proteomes" id="UP000710385"/>
    </source>
</evidence>
<reference evidence="2" key="1">
    <citation type="submission" date="2020-05" db="EMBL/GenBank/DDBJ databases">
        <title>High-Quality Genomes of Partial-Nitritation/Anammox System by Hierarchical Clustering Based Hybrid Assembly.</title>
        <authorList>
            <person name="Liu L."/>
            <person name="Wang Y."/>
            <person name="Che Y."/>
            <person name="Chen Y."/>
            <person name="Xia Y."/>
            <person name="Luo R."/>
            <person name="Cheng S.H."/>
            <person name="Zheng C."/>
            <person name="Zhang T."/>
        </authorList>
    </citation>
    <scope>NUCLEOTIDE SEQUENCE</scope>
    <source>
        <strain evidence="2">H1_PAT1</strain>
    </source>
</reference>
<sequence length="161" mass="18261">MNDIPLDLALETASPRGFSYDIVLMIFLGAVVLFLFAAMMIVLRRLLTRPSMHGLTREQIRERWEEIERLLGDGGLMGAKMAIVEADKLLDGALKSLMIPGETLGERLKSAGYKYPELKHVWFAHKLRNQLVHEHSFEISHGQAKKALHEFKKALKVLNVL</sequence>
<dbReference type="EMBL" id="JABTTY010000001">
    <property type="protein sequence ID" value="MBE7525588.1"/>
    <property type="molecule type" value="Genomic_DNA"/>
</dbReference>
<keyword evidence="1" id="KW-1133">Transmembrane helix</keyword>
<keyword evidence="1" id="KW-0812">Transmembrane</keyword>
<proteinExistence type="predicted"/>
<evidence type="ECO:0000313" key="2">
    <source>
        <dbReference type="EMBL" id="MBE7525588.1"/>
    </source>
</evidence>
<gene>
    <name evidence="2" type="ORF">HS096_04360</name>
</gene>
<protein>
    <submittedName>
        <fullName evidence="2">Uncharacterized protein</fullName>
    </submittedName>
</protein>
<evidence type="ECO:0000256" key="1">
    <source>
        <dbReference type="SAM" id="Phobius"/>
    </source>
</evidence>
<organism evidence="2 3">
    <name type="scientific">candidate division WWE3 bacterium</name>
    <dbReference type="NCBI Taxonomy" id="2053526"/>
    <lineage>
        <taxon>Bacteria</taxon>
        <taxon>Katanobacteria</taxon>
    </lineage>
</organism>
<feature type="transmembrane region" description="Helical" evidence="1">
    <location>
        <begin position="22"/>
        <end position="43"/>
    </location>
</feature>
<dbReference type="AlphaFoldDB" id="A0A928TTN3"/>
<keyword evidence="1" id="KW-0472">Membrane</keyword>
<accession>A0A928TTN3</accession>